<dbReference type="Proteomes" id="UP000325787">
    <property type="component" value="Chromosome"/>
</dbReference>
<name>A0A5Q0H2V2_SACSY</name>
<sequence length="271" mass="29179">MRTRHWRALIAAALSALVIIPLGGQPVRATAAEQPPQAYLDWTKVVVAAISAIGSWASSANTEEAIKQATTQILSAVNSAKAEILAQMETIAVAELRACANHAFIEYIDIERMAPDNMQQFAQNATGCAVQIASTLPAISDAARKDQLGFALSIVSPIALNARGRTGLTTEALASTLLSAQEHIAATLLPNCWSYVPALQEPDFPRPRPGDYIGWDLFCEAYNYTSFASGYGVFRYPNEGPTEVHWAPLRDQASSTTSRGIAIAVIPLLRR</sequence>
<dbReference type="RefSeq" id="WP_153278356.1">
    <property type="nucleotide sequence ID" value="NZ_CP034550.1"/>
</dbReference>
<dbReference type="AlphaFoldDB" id="A0A5Q0H2V2"/>
<dbReference type="OrthoDB" id="7671932at2"/>
<dbReference type="KEGG" id="ssyi:EKG83_24825"/>
<protein>
    <submittedName>
        <fullName evidence="1">Uncharacterized protein</fullName>
    </submittedName>
</protein>
<evidence type="ECO:0000313" key="1">
    <source>
        <dbReference type="EMBL" id="QFZ20204.1"/>
    </source>
</evidence>
<accession>A0A5Q0H2V2</accession>
<gene>
    <name evidence="1" type="ORF">EKG83_24825</name>
</gene>
<evidence type="ECO:0000313" key="2">
    <source>
        <dbReference type="Proteomes" id="UP000325787"/>
    </source>
</evidence>
<organism evidence="1 2">
    <name type="scientific">Saccharothrix syringae</name>
    <name type="common">Nocardiopsis syringae</name>
    <dbReference type="NCBI Taxonomy" id="103733"/>
    <lineage>
        <taxon>Bacteria</taxon>
        <taxon>Bacillati</taxon>
        <taxon>Actinomycetota</taxon>
        <taxon>Actinomycetes</taxon>
        <taxon>Pseudonocardiales</taxon>
        <taxon>Pseudonocardiaceae</taxon>
        <taxon>Saccharothrix</taxon>
    </lineage>
</organism>
<keyword evidence="2" id="KW-1185">Reference proteome</keyword>
<reference evidence="2" key="1">
    <citation type="journal article" date="2021" name="Curr. Microbiol.">
        <title>Complete genome of nocamycin-producing strain Saccharothrix syringae NRRL B-16468 reveals the biosynthetic potential for secondary metabolites.</title>
        <authorList>
            <person name="Mo X."/>
            <person name="Yang S."/>
        </authorList>
    </citation>
    <scope>NUCLEOTIDE SEQUENCE [LARGE SCALE GENOMIC DNA]</scope>
    <source>
        <strain evidence="2">ATCC 51364 / DSM 43886 / JCM 6844 / KCTC 9398 / NBRC 14523 / NRRL B-16468 / INA 2240</strain>
    </source>
</reference>
<dbReference type="EMBL" id="CP034550">
    <property type="protein sequence ID" value="QFZ20204.1"/>
    <property type="molecule type" value="Genomic_DNA"/>
</dbReference>
<proteinExistence type="predicted"/>